<feature type="binding site" evidence="6">
    <location>
        <position position="185"/>
    </location>
    <ligand>
        <name>S-methyl-5'-thioadenosine</name>
        <dbReference type="ChEBI" id="CHEBI:17509"/>
    </ligand>
</feature>
<dbReference type="HAMAP" id="MF_00198">
    <property type="entry name" value="Spermidine_synth"/>
    <property type="match status" value="1"/>
</dbReference>
<keyword evidence="4 6" id="KW-0620">Polyamine biosynthesis</keyword>
<dbReference type="EMBL" id="NMUJ01000018">
    <property type="protein sequence ID" value="OYV03160.1"/>
    <property type="molecule type" value="Genomic_DNA"/>
</dbReference>
<dbReference type="EC" id="2.5.1.16" evidence="6"/>
<dbReference type="CDD" id="cd02440">
    <property type="entry name" value="AdoMet_MTases"/>
    <property type="match status" value="1"/>
</dbReference>
<dbReference type="PANTHER" id="PTHR43317:SF1">
    <property type="entry name" value="THERMOSPERMINE SYNTHASE ACAULIS5"/>
    <property type="match status" value="1"/>
</dbReference>
<dbReference type="Pfam" id="PF17284">
    <property type="entry name" value="Spermine_synt_N"/>
    <property type="match status" value="1"/>
</dbReference>
<feature type="binding site" evidence="6">
    <location>
        <begin position="158"/>
        <end position="159"/>
    </location>
    <ligand>
        <name>S-methyl-5'-thioadenosine</name>
        <dbReference type="ChEBI" id="CHEBI:17509"/>
    </ligand>
</feature>
<comment type="subunit">
    <text evidence="6">Homodimer or homotetramer.</text>
</comment>
<dbReference type="Proteomes" id="UP000216312">
    <property type="component" value="Unassembled WGS sequence"/>
</dbReference>
<feature type="domain" description="PABS" evidence="8">
    <location>
        <begin position="22"/>
        <end position="225"/>
    </location>
</feature>
<dbReference type="PROSITE" id="PS51006">
    <property type="entry name" value="PABS_2"/>
    <property type="match status" value="1"/>
</dbReference>
<proteinExistence type="inferred from homology"/>
<feature type="binding site" evidence="6">
    <location>
        <position position="51"/>
    </location>
    <ligand>
        <name>S-methyl-5'-thioadenosine</name>
        <dbReference type="ChEBI" id="CHEBI:17509"/>
    </ligand>
</feature>
<keyword evidence="3 6" id="KW-0808">Transferase</keyword>
<evidence type="ECO:0000256" key="2">
    <source>
        <dbReference type="ARBA" id="ARBA00022490"/>
    </source>
</evidence>
<dbReference type="Pfam" id="PF01564">
    <property type="entry name" value="Spermine_synth"/>
    <property type="match status" value="1"/>
</dbReference>
<dbReference type="GO" id="GO:0008295">
    <property type="term" value="P:spermidine biosynthetic process"/>
    <property type="evidence" value="ECO:0007669"/>
    <property type="project" value="UniProtKB-UniRule"/>
</dbReference>
<evidence type="ECO:0000256" key="1">
    <source>
        <dbReference type="ARBA" id="ARBA00007867"/>
    </source>
</evidence>
<evidence type="ECO:0000313" key="10">
    <source>
        <dbReference type="Proteomes" id="UP000216312"/>
    </source>
</evidence>
<dbReference type="UniPathway" id="UPA00248">
    <property type="reaction ID" value="UER00314"/>
</dbReference>
<dbReference type="InterPro" id="IPR037163">
    <property type="entry name" value="Spermidine_synt_N_sf"/>
</dbReference>
<comment type="catalytic activity">
    <reaction evidence="6">
        <text>S-adenosyl 3-(methylsulfanyl)propylamine + putrescine = S-methyl-5'-thioadenosine + spermidine + H(+)</text>
        <dbReference type="Rhea" id="RHEA:12721"/>
        <dbReference type="ChEBI" id="CHEBI:15378"/>
        <dbReference type="ChEBI" id="CHEBI:17509"/>
        <dbReference type="ChEBI" id="CHEBI:57443"/>
        <dbReference type="ChEBI" id="CHEBI:57834"/>
        <dbReference type="ChEBI" id="CHEBI:326268"/>
        <dbReference type="EC" id="2.5.1.16"/>
    </reaction>
</comment>
<dbReference type="PANTHER" id="PTHR43317">
    <property type="entry name" value="THERMOSPERMINE SYNTHASE ACAULIS5"/>
    <property type="match status" value="1"/>
</dbReference>
<sequence length="225" mass="26284">MARAWLCCYRSLRRFMEDDSNSLWYEERFTESLRYMCRVDTYIFSHKSRWQKIEILHTKVWGKVLFLDGKIQSAQIDEFIFHEALVHTPMFVHPAPHKVLVIGGGEGADLREILRHNTVDKVVMVDIDDELVYACKRYLPEWSCGAFDDPRVELHIDDGREWLTRCKDKFDVVIVDLTEPLEGGPSLKLFTREFYELVKSSLTPEGVAGRTYIRFRCRGGSTSQP</sequence>
<accession>A0A257LUQ6</accession>
<dbReference type="InterPro" id="IPR035246">
    <property type="entry name" value="Spermidine_synt_N"/>
</dbReference>
<dbReference type="InterPro" id="IPR030374">
    <property type="entry name" value="PABS"/>
</dbReference>
<comment type="caution">
    <text evidence="9">The sequence shown here is derived from an EMBL/GenBank/DDBJ whole genome shotgun (WGS) entry which is preliminary data.</text>
</comment>
<dbReference type="GO" id="GO:0010487">
    <property type="term" value="F:thermospermine synthase activity"/>
    <property type="evidence" value="ECO:0007669"/>
    <property type="project" value="UniProtKB-EC"/>
</dbReference>
<evidence type="ECO:0000256" key="3">
    <source>
        <dbReference type="ARBA" id="ARBA00022679"/>
    </source>
</evidence>
<evidence type="ECO:0000259" key="8">
    <source>
        <dbReference type="PROSITE" id="PS51006"/>
    </source>
</evidence>
<evidence type="ECO:0000256" key="6">
    <source>
        <dbReference type="HAMAP-Rule" id="MF_00198"/>
    </source>
</evidence>
<feature type="binding site" evidence="6">
    <location>
        <position position="126"/>
    </location>
    <ligand>
        <name>S-methyl-5'-thioadenosine</name>
        <dbReference type="ChEBI" id="CHEBI:17509"/>
    </ligand>
</feature>
<gene>
    <name evidence="6" type="primary">speE</name>
    <name evidence="9" type="ORF">CGW93_02075</name>
</gene>
<protein>
    <recommendedName>
        <fullName evidence="6">Polyamine aminopropyltransferase</fullName>
    </recommendedName>
    <alternativeName>
        <fullName evidence="6">Putrescine aminopropyltransferase</fullName>
        <shortName evidence="6">PAPT</shortName>
    </alternativeName>
    <alternativeName>
        <fullName evidence="6">Spermidine synthase</fullName>
        <shortName evidence="6">SPDS</shortName>
        <shortName evidence="6">SPDSY</shortName>
        <ecNumber evidence="6">2.5.1.16</ecNumber>
    </alternativeName>
</protein>
<keyword evidence="6" id="KW-0745">Spermidine biosynthesis</keyword>
<dbReference type="SUPFAM" id="SSF53335">
    <property type="entry name" value="S-adenosyl-L-methionine-dependent methyltransferases"/>
    <property type="match status" value="1"/>
</dbReference>
<dbReference type="InterPro" id="IPR030373">
    <property type="entry name" value="PABS_CS"/>
</dbReference>
<dbReference type="GO" id="GO:0004766">
    <property type="term" value="F:spermidine synthase activity"/>
    <property type="evidence" value="ECO:0007669"/>
    <property type="project" value="UniProtKB-UniRule"/>
</dbReference>
<evidence type="ECO:0000313" key="9">
    <source>
        <dbReference type="EMBL" id="OYV03160.1"/>
    </source>
</evidence>
<dbReference type="Gene3D" id="2.30.140.10">
    <property type="entry name" value="Spermidine synthase, tetramerisation domain"/>
    <property type="match status" value="1"/>
</dbReference>
<comment type="similarity">
    <text evidence="1 6">Belongs to the spermidine/spermine synthase family.</text>
</comment>
<dbReference type="InterPro" id="IPR029063">
    <property type="entry name" value="SAM-dependent_MTases_sf"/>
</dbReference>
<evidence type="ECO:0000256" key="4">
    <source>
        <dbReference type="ARBA" id="ARBA00023115"/>
    </source>
</evidence>
<evidence type="ECO:0000256" key="5">
    <source>
        <dbReference type="ARBA" id="ARBA00048874"/>
    </source>
</evidence>
<dbReference type="PROSITE" id="PS01330">
    <property type="entry name" value="PABS_1"/>
    <property type="match status" value="1"/>
</dbReference>
<reference evidence="10" key="1">
    <citation type="submission" date="2017-07" db="EMBL/GenBank/DDBJ databases">
        <title>Novel pathways for hydrocarbon cycling and metabolic interdependencies in hydrothermal sediment communities.</title>
        <authorList>
            <person name="Dombrowski N."/>
            <person name="Seitz K."/>
            <person name="Teske A."/>
            <person name="Baker B."/>
        </authorList>
    </citation>
    <scope>NUCLEOTIDE SEQUENCE [LARGE SCALE GENOMIC DNA]</scope>
</reference>
<feature type="binding site" evidence="6">
    <location>
        <position position="106"/>
    </location>
    <ligand>
        <name>spermidine</name>
        <dbReference type="ChEBI" id="CHEBI:57834"/>
    </ligand>
</feature>
<dbReference type="InterPro" id="IPR001045">
    <property type="entry name" value="Spermi_synthase"/>
</dbReference>
<feature type="active site" description="Proton acceptor" evidence="6 7">
    <location>
        <position position="176"/>
    </location>
</feature>
<comment type="pathway">
    <text evidence="6">Amine and polyamine biosynthesis; spermidine biosynthesis; spermidine from putrescine: step 1/1.</text>
</comment>
<dbReference type="Gene3D" id="3.40.50.150">
    <property type="entry name" value="Vaccinia Virus protein VP39"/>
    <property type="match status" value="1"/>
</dbReference>
<name>A0A257LUQ6_UNCW3</name>
<comment type="function">
    <text evidence="6">Catalyzes the irreversible transfer of a propylamine group from the amino donor S-adenosylmethioninamine (decarboxy-AdoMet) to putrescine (1,4-diaminobutane) to yield spermidine.</text>
</comment>
<dbReference type="AlphaFoldDB" id="A0A257LUQ6"/>
<organism evidence="9 10">
    <name type="scientific">candidate division WOR-3 bacterium 4484_18</name>
    <dbReference type="NCBI Taxonomy" id="2020626"/>
    <lineage>
        <taxon>Bacteria</taxon>
        <taxon>Bacteria division WOR-3</taxon>
    </lineage>
</organism>
<keyword evidence="2" id="KW-0963">Cytoplasm</keyword>
<comment type="caution">
    <text evidence="6">Lacks conserved residue(s) required for the propagation of feature annotation.</text>
</comment>
<evidence type="ECO:0000256" key="7">
    <source>
        <dbReference type="PROSITE-ProRule" id="PRU00354"/>
    </source>
</evidence>
<comment type="catalytic activity">
    <reaction evidence="5">
        <text>S-adenosyl 3-(methylsulfanyl)propylamine + spermidine = thermospermine + S-methyl-5'-thioadenosine + H(+)</text>
        <dbReference type="Rhea" id="RHEA:30515"/>
        <dbReference type="ChEBI" id="CHEBI:15378"/>
        <dbReference type="ChEBI" id="CHEBI:17509"/>
        <dbReference type="ChEBI" id="CHEBI:57443"/>
        <dbReference type="ChEBI" id="CHEBI:57834"/>
        <dbReference type="ChEBI" id="CHEBI:59903"/>
        <dbReference type="EC" id="2.5.1.79"/>
    </reaction>
</comment>
<feature type="binding site" evidence="6">
    <location>
        <position position="82"/>
    </location>
    <ligand>
        <name>spermidine</name>
        <dbReference type="ChEBI" id="CHEBI:57834"/>
    </ligand>
</feature>